<dbReference type="Proteomes" id="UP000502504">
    <property type="component" value="Chromosome"/>
</dbReference>
<evidence type="ECO:0000259" key="1">
    <source>
        <dbReference type="Pfam" id="PF18167"/>
    </source>
</evidence>
<dbReference type="Pfam" id="PF18167">
    <property type="entry name" value="Sa_NUDIX"/>
    <property type="match status" value="1"/>
</dbReference>
<reference evidence="2 4" key="1">
    <citation type="submission" date="2015-07" db="EMBL/GenBank/DDBJ databases">
        <title>Draft Genome Sequence of Streptomyces antibioticus, IMRU 3720 reveals insights in the evolution of actinomycin biosynthetic gene clusters in Streptomyces.</title>
        <authorList>
            <person name="Crnovcic I."/>
            <person name="Ruckert C."/>
            <person name="Kalinowksi J."/>
            <person name="Keller U."/>
        </authorList>
    </citation>
    <scope>NUCLEOTIDE SEQUENCE [LARGE SCALE GENOMIC DNA]</scope>
    <source>
        <strain evidence="2 4">DSM 41481</strain>
    </source>
</reference>
<protein>
    <recommendedName>
        <fullName evidence="1">CD-NTase-associated protein 16 NUDIX domain-containing protein</fullName>
    </recommendedName>
</protein>
<dbReference type="RefSeq" id="WP_030782207.1">
    <property type="nucleotide sequence ID" value="NZ_CM007717.1"/>
</dbReference>
<reference evidence="3 5" key="2">
    <citation type="submission" date="2020-03" db="EMBL/GenBank/DDBJ databases">
        <title>Is there a link between lipid content and antibiotic production in Streptomyces?</title>
        <authorList>
            <person name="David M."/>
            <person name="Lejeune C."/>
            <person name="Abreu S."/>
            <person name="Thibessard A."/>
            <person name="Leblond P."/>
            <person name="Chaminade P."/>
            <person name="Virolle M.-J."/>
        </authorList>
    </citation>
    <scope>NUCLEOTIDE SEQUENCE [LARGE SCALE GENOMIC DNA]</scope>
    <source>
        <strain evidence="3 5">DSM 41481</strain>
    </source>
</reference>
<dbReference type="AlphaFoldDB" id="A0AAE6YEU9"/>
<accession>A0AAE6YEU9</accession>
<organism evidence="3 5">
    <name type="scientific">Streptomyces antibioticus</name>
    <dbReference type="NCBI Taxonomy" id="1890"/>
    <lineage>
        <taxon>Bacteria</taxon>
        <taxon>Bacillati</taxon>
        <taxon>Actinomycetota</taxon>
        <taxon>Actinomycetes</taxon>
        <taxon>Kitasatosporales</taxon>
        <taxon>Streptomycetaceae</taxon>
        <taxon>Streptomyces</taxon>
    </lineage>
</organism>
<evidence type="ECO:0000313" key="5">
    <source>
        <dbReference type="Proteomes" id="UP000502504"/>
    </source>
</evidence>
<gene>
    <name evidence="2" type="ORF">AFM16_36040</name>
    <name evidence="3" type="ORF">HCX60_36645</name>
</gene>
<dbReference type="EMBL" id="CP050692">
    <property type="protein sequence ID" value="QIT48371.1"/>
    <property type="molecule type" value="Genomic_DNA"/>
</dbReference>
<feature type="domain" description="CD-NTase-associated protein 16 NUDIX" evidence="1">
    <location>
        <begin position="40"/>
        <end position="239"/>
    </location>
</feature>
<proteinExistence type="predicted"/>
<evidence type="ECO:0000313" key="2">
    <source>
        <dbReference type="EMBL" id="OOQ48022.1"/>
    </source>
</evidence>
<dbReference type="Proteomes" id="UP000190306">
    <property type="component" value="Chromosome"/>
</dbReference>
<dbReference type="InterPro" id="IPR040829">
    <property type="entry name" value="Cap16_NUDIX"/>
</dbReference>
<sequence>MLEAIWTGLLVALLSWLAATLWRNRRRLSLLAVALRPRREVRVSVASLLRIQDDDRHLLVHSPYRPDSYGPLGGVLKYHPTARPDLDRLGFREDGRVDQRMRSDLRGFLPARALPRFARWLDAERDRETALEAMRRELAEELTEIGHPELTTDIAHLRFAHVRHVLEGPLKVPGRAFRQIRFFDVFDLHLDTPEATALRDALLTLAADPDDAGAVLVTSDDILHGRHDRFYVGPHAAYLIGPHRLRADLPPLR</sequence>
<dbReference type="EMBL" id="LHQL01000014">
    <property type="protein sequence ID" value="OOQ48022.1"/>
    <property type="molecule type" value="Genomic_DNA"/>
</dbReference>
<evidence type="ECO:0000313" key="4">
    <source>
        <dbReference type="Proteomes" id="UP000190306"/>
    </source>
</evidence>
<name>A0AAE6YEU9_STRAT</name>
<keyword evidence="4" id="KW-1185">Reference proteome</keyword>
<evidence type="ECO:0000313" key="3">
    <source>
        <dbReference type="EMBL" id="QIT48371.1"/>
    </source>
</evidence>